<proteinExistence type="predicted"/>
<organism evidence="1 2">
    <name type="scientific">Streptomyces klenkii</name>
    <dbReference type="NCBI Taxonomy" id="1420899"/>
    <lineage>
        <taxon>Bacteria</taxon>
        <taxon>Bacillati</taxon>
        <taxon>Actinomycetota</taxon>
        <taxon>Actinomycetes</taxon>
        <taxon>Kitasatosporales</taxon>
        <taxon>Streptomycetaceae</taxon>
        <taxon>Streptomyces</taxon>
    </lineage>
</organism>
<gene>
    <name evidence="1" type="ORF">D7231_30315</name>
</gene>
<protein>
    <submittedName>
        <fullName evidence="1">Uncharacterized protein</fullName>
    </submittedName>
</protein>
<keyword evidence="2" id="KW-1185">Reference proteome</keyword>
<reference evidence="1 2" key="1">
    <citation type="journal article" date="2015" name="Antonie Van Leeuwenhoek">
        <title>Streptomyces klenkii sp. nov., isolated from deep marine sediment.</title>
        <authorList>
            <person name="Veyisoglu A."/>
            <person name="Sahin N."/>
        </authorList>
    </citation>
    <scope>NUCLEOTIDE SEQUENCE [LARGE SCALE GENOMIC DNA]</scope>
    <source>
        <strain evidence="1 2">KCTC 29202</strain>
    </source>
</reference>
<name>A0A3B0ARK9_9ACTN</name>
<comment type="caution">
    <text evidence="1">The sequence shown here is derived from an EMBL/GenBank/DDBJ whole genome shotgun (WGS) entry which is preliminary data.</text>
</comment>
<sequence>MEFPHLRKASPAGPDQTTPSMCFLRSSPSFLMAWAAPLRVRATAKTLCWSACSTMAWSFSCGMA</sequence>
<evidence type="ECO:0000313" key="1">
    <source>
        <dbReference type="EMBL" id="RKN62914.1"/>
    </source>
</evidence>
<dbReference type="EMBL" id="RBAM01000019">
    <property type="protein sequence ID" value="RKN62914.1"/>
    <property type="molecule type" value="Genomic_DNA"/>
</dbReference>
<evidence type="ECO:0000313" key="2">
    <source>
        <dbReference type="Proteomes" id="UP000270343"/>
    </source>
</evidence>
<accession>A0A3B0ARK9</accession>
<dbReference type="Proteomes" id="UP000270343">
    <property type="component" value="Unassembled WGS sequence"/>
</dbReference>
<dbReference type="AlphaFoldDB" id="A0A3B0ARK9"/>